<keyword evidence="4" id="KW-0503">Monooxygenase</keyword>
<dbReference type="PANTHER" id="PTHR42847">
    <property type="entry name" value="ALKANESULFONATE MONOOXYGENASE"/>
    <property type="match status" value="1"/>
</dbReference>
<keyword evidence="7" id="KW-1185">Reference proteome</keyword>
<dbReference type="InterPro" id="IPR019921">
    <property type="entry name" value="Lucif-like_OxRdtase_Rv2161c"/>
</dbReference>
<dbReference type="InterPro" id="IPR050172">
    <property type="entry name" value="SsuD_RutA_monooxygenase"/>
</dbReference>
<evidence type="ECO:0000256" key="4">
    <source>
        <dbReference type="ARBA" id="ARBA00023033"/>
    </source>
</evidence>
<dbReference type="PANTHER" id="PTHR42847:SF4">
    <property type="entry name" value="ALKANESULFONATE MONOOXYGENASE-RELATED"/>
    <property type="match status" value="1"/>
</dbReference>
<comment type="caution">
    <text evidence="6">The sequence shown here is derived from an EMBL/GenBank/DDBJ whole genome shotgun (WGS) entry which is preliminary data.</text>
</comment>
<evidence type="ECO:0000313" key="7">
    <source>
        <dbReference type="Proteomes" id="UP001165283"/>
    </source>
</evidence>
<keyword evidence="2" id="KW-0288">FMN</keyword>
<dbReference type="RefSeq" id="WP_252439090.1">
    <property type="nucleotide sequence ID" value="NZ_JAGSOV010000034.1"/>
</dbReference>
<evidence type="ECO:0000259" key="5">
    <source>
        <dbReference type="Pfam" id="PF00296"/>
    </source>
</evidence>
<dbReference type="Pfam" id="PF00296">
    <property type="entry name" value="Bac_luciferase"/>
    <property type="match status" value="1"/>
</dbReference>
<protein>
    <submittedName>
        <fullName evidence="6">TIGR03619 family F420-dependent LLM class oxidoreductase</fullName>
        <ecNumber evidence="6">1.-.-.-</ecNumber>
    </submittedName>
</protein>
<dbReference type="InterPro" id="IPR036661">
    <property type="entry name" value="Luciferase-like_sf"/>
</dbReference>
<evidence type="ECO:0000256" key="1">
    <source>
        <dbReference type="ARBA" id="ARBA00022630"/>
    </source>
</evidence>
<organism evidence="6 7">
    <name type="scientific">Pseudonocardia humida</name>
    <dbReference type="NCBI Taxonomy" id="2800819"/>
    <lineage>
        <taxon>Bacteria</taxon>
        <taxon>Bacillati</taxon>
        <taxon>Actinomycetota</taxon>
        <taxon>Actinomycetes</taxon>
        <taxon>Pseudonocardiales</taxon>
        <taxon>Pseudonocardiaceae</taxon>
        <taxon>Pseudonocardia</taxon>
    </lineage>
</organism>
<dbReference type="InterPro" id="IPR011251">
    <property type="entry name" value="Luciferase-like_dom"/>
</dbReference>
<sequence length="284" mass="30679">MTRPMKYALYALHRGENAQPRRLADTARRVEGLGFESLWVGDHIALPDDAPDSATEPRLEALTTLTYLAAVTDRIRLGVGVLVLPQRQPVLLAKQLTSLDVLSGGRLDVGIGVGHVEAELAAFGVGMADRAAMTDEHIDVLLKLWRHDRDHDGRFVTLHGVVQHPGPVQRPRPPLVVGGHAAAAIERAAAVGDGWFGWELTPDQAGETIARLDRARRRLRGADATRLQITITPPDPIVTPDDVRRYAEAGVDRLVLVPGSMTVRGTDAVIDHAATHLLDAAGRG</sequence>
<dbReference type="Proteomes" id="UP001165283">
    <property type="component" value="Unassembled WGS sequence"/>
</dbReference>
<name>A0ABT1A095_9PSEU</name>
<evidence type="ECO:0000313" key="6">
    <source>
        <dbReference type="EMBL" id="MCO1656408.1"/>
    </source>
</evidence>
<dbReference type="EC" id="1.-.-.-" evidence="6"/>
<gene>
    <name evidence="6" type="ORF">KDL28_15205</name>
</gene>
<dbReference type="Gene3D" id="3.20.20.30">
    <property type="entry name" value="Luciferase-like domain"/>
    <property type="match status" value="1"/>
</dbReference>
<accession>A0ABT1A095</accession>
<reference evidence="6" key="1">
    <citation type="submission" date="2021-04" db="EMBL/GenBank/DDBJ databases">
        <title>Pseudonocardia sp. nov., isolated from sandy soil of mangrove forest.</title>
        <authorList>
            <person name="Zan Z."/>
            <person name="Huang R."/>
            <person name="Liu W."/>
        </authorList>
    </citation>
    <scope>NUCLEOTIDE SEQUENCE</scope>
    <source>
        <strain evidence="6">S2-4</strain>
    </source>
</reference>
<feature type="domain" description="Luciferase-like" evidence="5">
    <location>
        <begin position="16"/>
        <end position="242"/>
    </location>
</feature>
<dbReference type="NCBIfam" id="TIGR03619">
    <property type="entry name" value="F420_Rv2161c"/>
    <property type="match status" value="1"/>
</dbReference>
<keyword evidence="3 6" id="KW-0560">Oxidoreductase</keyword>
<evidence type="ECO:0000256" key="3">
    <source>
        <dbReference type="ARBA" id="ARBA00023002"/>
    </source>
</evidence>
<proteinExistence type="predicted"/>
<evidence type="ECO:0000256" key="2">
    <source>
        <dbReference type="ARBA" id="ARBA00022643"/>
    </source>
</evidence>
<dbReference type="EMBL" id="JAGSOV010000034">
    <property type="protein sequence ID" value="MCO1656408.1"/>
    <property type="molecule type" value="Genomic_DNA"/>
</dbReference>
<dbReference type="SUPFAM" id="SSF51679">
    <property type="entry name" value="Bacterial luciferase-like"/>
    <property type="match status" value="1"/>
</dbReference>
<keyword evidence="1" id="KW-0285">Flavoprotein</keyword>
<dbReference type="GO" id="GO:0016491">
    <property type="term" value="F:oxidoreductase activity"/>
    <property type="evidence" value="ECO:0007669"/>
    <property type="project" value="UniProtKB-KW"/>
</dbReference>